<dbReference type="AlphaFoldDB" id="A0A368T797"/>
<dbReference type="Proteomes" id="UP000253318">
    <property type="component" value="Unassembled WGS sequence"/>
</dbReference>
<dbReference type="OrthoDB" id="5111891at2"/>
<keyword evidence="2" id="KW-0812">Transmembrane</keyword>
<name>A0A368T797_9ACTN</name>
<reference evidence="3 4" key="1">
    <citation type="submission" date="2018-04" db="EMBL/GenBank/DDBJ databases">
        <title>Novel actinobacteria from marine sediment.</title>
        <authorList>
            <person name="Ng Z.Y."/>
            <person name="Tan G.Y.A."/>
        </authorList>
    </citation>
    <scope>NUCLEOTIDE SEQUENCE [LARGE SCALE GENOMIC DNA]</scope>
    <source>
        <strain evidence="3 4">TPS81</strain>
    </source>
</reference>
<comment type="caution">
    <text evidence="3">The sequence shown here is derived from an EMBL/GenBank/DDBJ whole genome shotgun (WGS) entry which is preliminary data.</text>
</comment>
<keyword evidence="4" id="KW-1185">Reference proteome</keyword>
<feature type="transmembrane region" description="Helical" evidence="2">
    <location>
        <begin position="100"/>
        <end position="122"/>
    </location>
</feature>
<keyword evidence="2" id="KW-1133">Transmembrane helix</keyword>
<evidence type="ECO:0000313" key="3">
    <source>
        <dbReference type="EMBL" id="RCV59750.1"/>
    </source>
</evidence>
<gene>
    <name evidence="3" type="ORF">DEF24_08960</name>
</gene>
<feature type="region of interest" description="Disordered" evidence="1">
    <location>
        <begin position="1"/>
        <end position="57"/>
    </location>
</feature>
<evidence type="ECO:0000256" key="1">
    <source>
        <dbReference type="SAM" id="MobiDB-lite"/>
    </source>
</evidence>
<evidence type="ECO:0000256" key="2">
    <source>
        <dbReference type="SAM" id="Phobius"/>
    </source>
</evidence>
<sequence length="171" mass="18281">MGQGEPHHQTGGGPANPGLPSGGYPSGAMVPYNQTPQTGGWQAPPDYQTTPPGGEPTLTTIGDITVTQSQVITPGGAFPLRGSVWTINNLVQTEQKMPTWALILALLGFLFICVFSLFFLLVKETRVSGTVQVAVRNGQQYHTTQIPVHSQVQVNQVHQNFNYVRSLAAGA</sequence>
<proteinExistence type="predicted"/>
<feature type="compositionally biased region" description="Gly residues" evidence="1">
    <location>
        <begin position="10"/>
        <end position="25"/>
    </location>
</feature>
<protein>
    <submittedName>
        <fullName evidence="3">Uncharacterized protein</fullName>
    </submittedName>
</protein>
<evidence type="ECO:0000313" key="4">
    <source>
        <dbReference type="Proteomes" id="UP000253318"/>
    </source>
</evidence>
<dbReference type="EMBL" id="QEIN01000055">
    <property type="protein sequence ID" value="RCV59750.1"/>
    <property type="molecule type" value="Genomic_DNA"/>
</dbReference>
<keyword evidence="2" id="KW-0472">Membrane</keyword>
<accession>A0A368T797</accession>
<organism evidence="3 4">
    <name type="scientific">Marinitenerispora sediminis</name>
    <dbReference type="NCBI Taxonomy" id="1931232"/>
    <lineage>
        <taxon>Bacteria</taxon>
        <taxon>Bacillati</taxon>
        <taxon>Actinomycetota</taxon>
        <taxon>Actinomycetes</taxon>
        <taxon>Streptosporangiales</taxon>
        <taxon>Nocardiopsidaceae</taxon>
        <taxon>Marinitenerispora</taxon>
    </lineage>
</organism>